<evidence type="ECO:0000313" key="5">
    <source>
        <dbReference type="EMBL" id="GDZ82900.1"/>
    </source>
</evidence>
<gene>
    <name evidence="5" type="ORF">LCIT_01420</name>
</gene>
<keyword evidence="1" id="KW-0805">Transcription regulation</keyword>
<keyword evidence="3" id="KW-0804">Transcription</keyword>
<dbReference type="SUPFAM" id="SSF46785">
    <property type="entry name" value="Winged helix' DNA-binding domain"/>
    <property type="match status" value="1"/>
</dbReference>
<dbReference type="InterPro" id="IPR002577">
    <property type="entry name" value="HTH_HxlR"/>
</dbReference>
<protein>
    <recommendedName>
        <fullName evidence="4">HTH hxlR-type domain-containing protein</fullName>
    </recommendedName>
</protein>
<dbReference type="InterPro" id="IPR036388">
    <property type="entry name" value="WH-like_DNA-bd_sf"/>
</dbReference>
<proteinExistence type="predicted"/>
<dbReference type="Pfam" id="PF01638">
    <property type="entry name" value="HxlR"/>
    <property type="match status" value="1"/>
</dbReference>
<evidence type="ECO:0000256" key="2">
    <source>
        <dbReference type="ARBA" id="ARBA00023125"/>
    </source>
</evidence>
<dbReference type="InterPro" id="IPR036390">
    <property type="entry name" value="WH_DNA-bd_sf"/>
</dbReference>
<dbReference type="Gene3D" id="1.10.10.10">
    <property type="entry name" value="Winged helix-like DNA-binding domain superfamily/Winged helix DNA-binding domain"/>
    <property type="match status" value="1"/>
</dbReference>
<dbReference type="PANTHER" id="PTHR33204:SF29">
    <property type="entry name" value="TRANSCRIPTIONAL REGULATOR"/>
    <property type="match status" value="1"/>
</dbReference>
<reference evidence="5 6" key="1">
    <citation type="submission" date="2019-04" db="EMBL/GenBank/DDBJ databases">
        <title>A pseudo-fructophilic Leuconostoc citreum strain F192-5 isolated from peel of satsuma mandarin: the first report for isolation and characterization of strain-dependent fructophilic-like characteristics.</title>
        <authorList>
            <person name="Maeno S."/>
            <person name="Tanizawa Y."/>
            <person name="Kajikawa A."/>
            <person name="Kanesaki Y."/>
            <person name="Kubota E."/>
            <person name="Arita M."/>
            <person name="Leon D."/>
            <person name="Endo A."/>
        </authorList>
    </citation>
    <scope>NUCLEOTIDE SEQUENCE [LARGE SCALE GENOMIC DNA]</scope>
    <source>
        <strain evidence="5 6">F192-5</strain>
    </source>
</reference>
<evidence type="ECO:0000259" key="4">
    <source>
        <dbReference type="PROSITE" id="PS51118"/>
    </source>
</evidence>
<accession>A0A5A5TWM3</accession>
<evidence type="ECO:0000313" key="6">
    <source>
        <dbReference type="Proteomes" id="UP000323274"/>
    </source>
</evidence>
<dbReference type="RefSeq" id="WP_149333527.1">
    <property type="nucleotide sequence ID" value="NZ_BJJW01000002.1"/>
</dbReference>
<comment type="caution">
    <text evidence="5">The sequence shown here is derived from an EMBL/GenBank/DDBJ whole genome shotgun (WGS) entry which is preliminary data.</text>
</comment>
<evidence type="ECO:0000256" key="3">
    <source>
        <dbReference type="ARBA" id="ARBA00023163"/>
    </source>
</evidence>
<dbReference type="EMBL" id="BJJW01000002">
    <property type="protein sequence ID" value="GDZ82900.1"/>
    <property type="molecule type" value="Genomic_DNA"/>
</dbReference>
<dbReference type="Proteomes" id="UP000323274">
    <property type="component" value="Unassembled WGS sequence"/>
</dbReference>
<dbReference type="GO" id="GO:0003677">
    <property type="term" value="F:DNA binding"/>
    <property type="evidence" value="ECO:0007669"/>
    <property type="project" value="UniProtKB-KW"/>
</dbReference>
<sequence>MQTTEKWSCGISKIMDDLSGKWRLNIIWIISNQPDIGFNQLRKNLPNITNMALERSLDALQTKGYISKELLGHKPPLQSKYSLTIKSKNILPILLKLNNIN</sequence>
<evidence type="ECO:0000256" key="1">
    <source>
        <dbReference type="ARBA" id="ARBA00023015"/>
    </source>
</evidence>
<keyword evidence="2" id="KW-0238">DNA-binding</keyword>
<dbReference type="AlphaFoldDB" id="A0A5A5TWM3"/>
<feature type="domain" description="HTH hxlR-type" evidence="4">
    <location>
        <begin position="9"/>
        <end position="101"/>
    </location>
</feature>
<organism evidence="5 6">
    <name type="scientific">Leuconostoc citreum</name>
    <dbReference type="NCBI Taxonomy" id="33964"/>
    <lineage>
        <taxon>Bacteria</taxon>
        <taxon>Bacillati</taxon>
        <taxon>Bacillota</taxon>
        <taxon>Bacilli</taxon>
        <taxon>Lactobacillales</taxon>
        <taxon>Lactobacillaceae</taxon>
        <taxon>Leuconostoc</taxon>
    </lineage>
</organism>
<name>A0A5A5TWM3_LEUCI</name>
<dbReference type="PANTHER" id="PTHR33204">
    <property type="entry name" value="TRANSCRIPTIONAL REGULATOR, MARR FAMILY"/>
    <property type="match status" value="1"/>
</dbReference>
<dbReference type="PROSITE" id="PS51118">
    <property type="entry name" value="HTH_HXLR"/>
    <property type="match status" value="1"/>
</dbReference>